<accession>A0AAN9GKT0</accession>
<feature type="compositionally biased region" description="Pro residues" evidence="1">
    <location>
        <begin position="382"/>
        <end position="391"/>
    </location>
</feature>
<reference evidence="2 3" key="1">
    <citation type="submission" date="2024-02" db="EMBL/GenBank/DDBJ databases">
        <title>Chromosome-scale genome assembly of the rough periwinkle Littorina saxatilis.</title>
        <authorList>
            <person name="De Jode A."/>
            <person name="Faria R."/>
            <person name="Formenti G."/>
            <person name="Sims Y."/>
            <person name="Smith T.P."/>
            <person name="Tracey A."/>
            <person name="Wood J.M.D."/>
            <person name="Zagrodzka Z.B."/>
            <person name="Johannesson K."/>
            <person name="Butlin R.K."/>
            <person name="Leder E.H."/>
        </authorList>
    </citation>
    <scope>NUCLEOTIDE SEQUENCE [LARGE SCALE GENOMIC DNA]</scope>
    <source>
        <strain evidence="2">Snail1</strain>
        <tissue evidence="2">Muscle</tissue>
    </source>
</reference>
<gene>
    <name evidence="2" type="ORF">V1264_011899</name>
</gene>
<organism evidence="2 3">
    <name type="scientific">Littorina saxatilis</name>
    <dbReference type="NCBI Taxonomy" id="31220"/>
    <lineage>
        <taxon>Eukaryota</taxon>
        <taxon>Metazoa</taxon>
        <taxon>Spiralia</taxon>
        <taxon>Lophotrochozoa</taxon>
        <taxon>Mollusca</taxon>
        <taxon>Gastropoda</taxon>
        <taxon>Caenogastropoda</taxon>
        <taxon>Littorinimorpha</taxon>
        <taxon>Littorinoidea</taxon>
        <taxon>Littorinidae</taxon>
        <taxon>Littorina</taxon>
    </lineage>
</organism>
<dbReference type="EMBL" id="JBAMIC010000002">
    <property type="protein sequence ID" value="KAK7112443.1"/>
    <property type="molecule type" value="Genomic_DNA"/>
</dbReference>
<dbReference type="PANTHER" id="PTHR33772:SF1">
    <property type="entry name" value="PROTEIN TBATA"/>
    <property type="match status" value="1"/>
</dbReference>
<sequence>MPMRMSTSEVFRPTDGDLVIRDNIAQGTGMGGDMFQPGSRPATQGGYRFGQLSHNSFFTRHNPHPHRVRHIKGLLDVPICSVNDDGYFASPRYSLAFPPNNFNHTKLNNWKGRIPVNAINVNSQLHPINTVTGLQYFMGLNSYPYREKAIPKVGLVPVTEAWRDELKRFADGLGDVPLTKDPARDCLPKAEEERPKTTMYSQETGRLIPPPSRAMSRGNSRRGQRTPYYGLGGNLQHIAPAPDMENVVLTMLCQILQTEDVNAVQAWLCSSGEKEKVMVMEMIKAAMVGREEYWKQYPPMVMDNKPTEQKTILPPINGAPRPPTGEMNRLVLEEQPQAMMLEPPNAALRTVVEDKDFTIDPPTNDVFRPSSQLKRPSTQQAPRPPTGPPPALTKTEETLTEEPQLKYTKTPLKESVPQVDATWNQHESVNTF</sequence>
<name>A0AAN9GKT0_9CAEN</name>
<evidence type="ECO:0000256" key="1">
    <source>
        <dbReference type="SAM" id="MobiDB-lite"/>
    </source>
</evidence>
<feature type="region of interest" description="Disordered" evidence="1">
    <location>
        <begin position="191"/>
        <end position="222"/>
    </location>
</feature>
<comment type="caution">
    <text evidence="2">The sequence shown here is derived from an EMBL/GenBank/DDBJ whole genome shotgun (WGS) entry which is preliminary data.</text>
</comment>
<feature type="compositionally biased region" description="Polar residues" evidence="1">
    <location>
        <begin position="421"/>
        <end position="432"/>
    </location>
</feature>
<keyword evidence="3" id="KW-1185">Reference proteome</keyword>
<protein>
    <recommendedName>
        <fullName evidence="4">Protein TBATA</fullName>
    </recommendedName>
</protein>
<evidence type="ECO:0008006" key="4">
    <source>
        <dbReference type="Google" id="ProtNLM"/>
    </source>
</evidence>
<dbReference type="Proteomes" id="UP001374579">
    <property type="component" value="Unassembled WGS sequence"/>
</dbReference>
<proteinExistence type="predicted"/>
<feature type="region of interest" description="Disordered" evidence="1">
    <location>
        <begin position="357"/>
        <end position="432"/>
    </location>
</feature>
<feature type="compositionally biased region" description="Polar residues" evidence="1">
    <location>
        <begin position="369"/>
        <end position="381"/>
    </location>
</feature>
<evidence type="ECO:0000313" key="2">
    <source>
        <dbReference type="EMBL" id="KAK7112443.1"/>
    </source>
</evidence>
<evidence type="ECO:0000313" key="3">
    <source>
        <dbReference type="Proteomes" id="UP001374579"/>
    </source>
</evidence>
<dbReference type="InterPro" id="IPR037394">
    <property type="entry name" value="TBATA-like"/>
</dbReference>
<dbReference type="Pfam" id="PF15256">
    <property type="entry name" value="SPATIAL"/>
    <property type="match status" value="1"/>
</dbReference>
<dbReference type="PANTHER" id="PTHR33772">
    <property type="entry name" value="THYMUS, BRAIN AND TESTES-ASSOCIATED"/>
    <property type="match status" value="1"/>
</dbReference>
<dbReference type="AlphaFoldDB" id="A0AAN9GKT0"/>